<dbReference type="SUPFAM" id="SSF81321">
    <property type="entry name" value="Family A G protein-coupled receptor-like"/>
    <property type="match status" value="1"/>
</dbReference>
<dbReference type="GO" id="GO:0016020">
    <property type="term" value="C:membrane"/>
    <property type="evidence" value="ECO:0007669"/>
    <property type="project" value="UniProtKB-SubCell"/>
</dbReference>
<dbReference type="InterPro" id="IPR017452">
    <property type="entry name" value="GPCR_Rhodpsn_7TM"/>
</dbReference>
<name>A0A915EVH6_9CEST</name>
<evidence type="ECO:0000256" key="2">
    <source>
        <dbReference type="ARBA" id="ARBA00004370"/>
    </source>
</evidence>
<evidence type="ECO:0000256" key="6">
    <source>
        <dbReference type="ARBA" id="ARBA00023136"/>
    </source>
</evidence>
<evidence type="ECO:0000256" key="1">
    <source>
        <dbReference type="ARBA" id="ARBA00004100"/>
    </source>
</evidence>
<sequence length="252" mass="29438">MRCSMVYRLHFILFHALSLGLLFAMHMQIALRLYKFRIPICLMLDKEKSESSRNVVRGARHGGPVVLHWNRQDTLLSTETEIDNFVQKHRYVVKTLMAVVVLFAVFSFPYRTLMEHNSLVTPKRTDYWLILFIKTTARLNSTVNPILYNAMSKKFRRAFSLLITQSKDIICLKISNLPKQIRRMDELIRRKMNSVLGNQRTKCTRLRDHFHYAQQQRHQLSLTAASLTQGNELQSPASNDEVKPWSGEDVCQ</sequence>
<evidence type="ECO:0000259" key="10">
    <source>
        <dbReference type="PROSITE" id="PS50262"/>
    </source>
</evidence>
<dbReference type="PANTHER" id="PTHR46061">
    <property type="entry name" value="THYROTROPIN-RELEASING HORMONE RECEPTOR"/>
    <property type="match status" value="1"/>
</dbReference>
<dbReference type="PROSITE" id="PS50262">
    <property type="entry name" value="G_PROTEIN_RECEP_F1_2"/>
    <property type="match status" value="1"/>
</dbReference>
<organism evidence="11 12">
    <name type="scientific">Echinococcus canadensis</name>
    <dbReference type="NCBI Taxonomy" id="519352"/>
    <lineage>
        <taxon>Eukaryota</taxon>
        <taxon>Metazoa</taxon>
        <taxon>Spiralia</taxon>
        <taxon>Lophotrochozoa</taxon>
        <taxon>Platyhelminthes</taxon>
        <taxon>Cestoda</taxon>
        <taxon>Eucestoda</taxon>
        <taxon>Cyclophyllidea</taxon>
        <taxon>Taeniidae</taxon>
        <taxon>Echinococcus</taxon>
        <taxon>Echinococcus canadensis group</taxon>
    </lineage>
</organism>
<evidence type="ECO:0000313" key="12">
    <source>
        <dbReference type="WBParaSite" id="maker-E.canG7_contigs_2259-snap-gene-0.3-mRNA-1"/>
    </source>
</evidence>
<dbReference type="WBParaSite" id="maker-E.canG7_contigs_2259-snap-gene-0.3-mRNA-1">
    <property type="protein sequence ID" value="maker-E.canG7_contigs_2259-snap-gene-0.3-mRNA-1"/>
    <property type="gene ID" value="EcG7_10153"/>
</dbReference>
<evidence type="ECO:0000256" key="8">
    <source>
        <dbReference type="SAM" id="MobiDB-lite"/>
    </source>
</evidence>
<dbReference type="Pfam" id="PF00001">
    <property type="entry name" value="7tm_1"/>
    <property type="match status" value="1"/>
</dbReference>
<accession>A0A915EVH6</accession>
<evidence type="ECO:0000256" key="3">
    <source>
        <dbReference type="ARBA" id="ARBA00018873"/>
    </source>
</evidence>
<evidence type="ECO:0000256" key="5">
    <source>
        <dbReference type="ARBA" id="ARBA00022989"/>
    </source>
</evidence>
<evidence type="ECO:0000256" key="4">
    <source>
        <dbReference type="ARBA" id="ARBA00022692"/>
    </source>
</evidence>
<evidence type="ECO:0000256" key="7">
    <source>
        <dbReference type="ARBA" id="ARBA00032251"/>
    </source>
</evidence>
<feature type="region of interest" description="Disordered" evidence="8">
    <location>
        <begin position="232"/>
        <end position="252"/>
    </location>
</feature>
<dbReference type="PRINTS" id="PR00237">
    <property type="entry name" value="GPCRRHODOPSN"/>
</dbReference>
<proteinExistence type="predicted"/>
<keyword evidence="11" id="KW-1185">Reference proteome</keyword>
<dbReference type="PANTHER" id="PTHR46061:SF3">
    <property type="entry name" value="THYROTROPIN-RELEASING HORMONE RECEPTOR"/>
    <property type="match status" value="1"/>
</dbReference>
<comment type="function">
    <text evidence="1">Receptor for thyrotropin-releasing hormone (TRH). Upon ligand binding, this G-protein-coupled receptor triggers activation of the phosphatidylinositol (IP3)-calcium-protein kinase C (PKC) pathway.</text>
</comment>
<evidence type="ECO:0000313" key="11">
    <source>
        <dbReference type="Proteomes" id="UP000887562"/>
    </source>
</evidence>
<dbReference type="Gene3D" id="1.20.1070.10">
    <property type="entry name" value="Rhodopsin 7-helix transmembrane proteins"/>
    <property type="match status" value="1"/>
</dbReference>
<keyword evidence="6 9" id="KW-0472">Membrane</keyword>
<keyword evidence="4 9" id="KW-0812">Transmembrane</keyword>
<feature type="domain" description="G-protein coupled receptors family 1 profile" evidence="10">
    <location>
        <begin position="1"/>
        <end position="148"/>
    </location>
</feature>
<dbReference type="InterPro" id="IPR000276">
    <property type="entry name" value="GPCR_Rhodpsn"/>
</dbReference>
<dbReference type="InterPro" id="IPR002120">
    <property type="entry name" value="TRH_rcpt_1"/>
</dbReference>
<dbReference type="AlphaFoldDB" id="A0A915EVH6"/>
<evidence type="ECO:0000256" key="9">
    <source>
        <dbReference type="SAM" id="Phobius"/>
    </source>
</evidence>
<protein>
    <recommendedName>
        <fullName evidence="3">Thyrotropin-releasing hormone receptor</fullName>
    </recommendedName>
    <alternativeName>
        <fullName evidence="7">Thyroliberin receptor</fullName>
    </alternativeName>
</protein>
<dbReference type="GO" id="GO:0004997">
    <property type="term" value="F:thyrotropin-releasing hormone receptor activity"/>
    <property type="evidence" value="ECO:0007669"/>
    <property type="project" value="InterPro"/>
</dbReference>
<keyword evidence="5 9" id="KW-1133">Transmembrane helix</keyword>
<feature type="transmembrane region" description="Helical" evidence="9">
    <location>
        <begin position="12"/>
        <end position="34"/>
    </location>
</feature>
<reference evidence="12" key="1">
    <citation type="submission" date="2022-11" db="UniProtKB">
        <authorList>
            <consortium name="WormBaseParasite"/>
        </authorList>
    </citation>
    <scope>IDENTIFICATION</scope>
</reference>
<dbReference type="Proteomes" id="UP000887562">
    <property type="component" value="Unplaced"/>
</dbReference>
<comment type="subcellular location">
    <subcellularLocation>
        <location evidence="2">Membrane</location>
    </subcellularLocation>
</comment>